<dbReference type="AlphaFoldDB" id="J8ZWA6"/>
<feature type="chain" id="PRO_5003819601" evidence="1">
    <location>
        <begin position="22"/>
        <end position="122"/>
    </location>
</feature>
<name>J8ZWA6_EDHAE</name>
<dbReference type="HOGENOM" id="CLU_2026701_0_0_1"/>
<organism evidence="2 3">
    <name type="scientific">Edhazardia aedis (strain USNM 41457)</name>
    <name type="common">Microsporidian parasite</name>
    <dbReference type="NCBI Taxonomy" id="1003232"/>
    <lineage>
        <taxon>Eukaryota</taxon>
        <taxon>Fungi</taxon>
        <taxon>Fungi incertae sedis</taxon>
        <taxon>Microsporidia</taxon>
        <taxon>Edhazardia</taxon>
    </lineage>
</organism>
<dbReference type="VEuPathDB" id="MicrosporidiaDB:EDEG_01745"/>
<evidence type="ECO:0000256" key="1">
    <source>
        <dbReference type="SAM" id="SignalP"/>
    </source>
</evidence>
<evidence type="ECO:0000313" key="3">
    <source>
        <dbReference type="Proteomes" id="UP000003163"/>
    </source>
</evidence>
<feature type="signal peptide" evidence="1">
    <location>
        <begin position="1"/>
        <end position="21"/>
    </location>
</feature>
<sequence length="122" mass="14590">MIHSVLLYFSCLLLNATKIKKTPIFYFNENLLTYFTLISRHILFKLVKYHNNHPTKYIYMFFLLIIRKKENFIVIHKKTHSNANNIMLNDFFYNFLAQIILKNIAISGSLKVKCFTFCILIM</sequence>
<reference evidence="3" key="2">
    <citation type="submission" date="2015-07" db="EMBL/GenBank/DDBJ databases">
        <title>Contrasting host-pathogen interactions and genome evolution in two generalist and specialist microsporidian pathogens of mosquitoes.</title>
        <authorList>
            <consortium name="The Broad Institute Genomics Platform"/>
            <consortium name="The Broad Institute Genome Sequencing Center for Infectious Disease"/>
            <person name="Cuomo C.A."/>
            <person name="Sanscrainte N.D."/>
            <person name="Goldberg J.M."/>
            <person name="Heiman D."/>
            <person name="Young S."/>
            <person name="Zeng Q."/>
            <person name="Becnel J.J."/>
            <person name="Birren B.W."/>
        </authorList>
    </citation>
    <scope>NUCLEOTIDE SEQUENCE [LARGE SCALE GENOMIC DNA]</scope>
    <source>
        <strain evidence="3">USNM 41457</strain>
    </source>
</reference>
<protein>
    <submittedName>
        <fullName evidence="2">Uncharacterized protein</fullName>
    </submittedName>
</protein>
<keyword evidence="3" id="KW-1185">Reference proteome</keyword>
<comment type="caution">
    <text evidence="2">The sequence shown here is derived from an EMBL/GenBank/DDBJ whole genome shotgun (WGS) entry which is preliminary data.</text>
</comment>
<proteinExistence type="predicted"/>
<dbReference type="InParanoid" id="J8ZWA6"/>
<dbReference type="Proteomes" id="UP000003163">
    <property type="component" value="Unassembled WGS sequence"/>
</dbReference>
<dbReference type="EMBL" id="AFBI03000026">
    <property type="protein sequence ID" value="EJW03978.1"/>
    <property type="molecule type" value="Genomic_DNA"/>
</dbReference>
<gene>
    <name evidence="2" type="ORF">EDEG_01745</name>
</gene>
<keyword evidence="1" id="KW-0732">Signal</keyword>
<reference evidence="2 3" key="1">
    <citation type="submission" date="2011-08" db="EMBL/GenBank/DDBJ databases">
        <authorList>
            <person name="Liu Z.J."/>
            <person name="Shi F.L."/>
            <person name="Lu J.Q."/>
            <person name="Li M."/>
            <person name="Wang Z.L."/>
        </authorList>
    </citation>
    <scope>NUCLEOTIDE SEQUENCE [LARGE SCALE GENOMIC DNA]</scope>
    <source>
        <strain evidence="2 3">USNM 41457</strain>
    </source>
</reference>
<evidence type="ECO:0000313" key="2">
    <source>
        <dbReference type="EMBL" id="EJW03978.1"/>
    </source>
</evidence>
<accession>J8ZWA6</accession>